<reference evidence="1 2" key="2">
    <citation type="journal article" date="2022" name="Mol. Biol. Evol.">
        <title>Comparative Genomics Reveals Insights into the Divergent Evolution of Astigmatic Mites and Household Pest Adaptations.</title>
        <authorList>
            <person name="Xiong Q."/>
            <person name="Wan A.T."/>
            <person name="Liu X."/>
            <person name="Fung C.S."/>
            <person name="Xiao X."/>
            <person name="Malainual N."/>
            <person name="Hou J."/>
            <person name="Wang L."/>
            <person name="Wang M."/>
            <person name="Yang K.Y."/>
            <person name="Cui Y."/>
            <person name="Leung E.L."/>
            <person name="Nong W."/>
            <person name="Shin S.K."/>
            <person name="Au S.W."/>
            <person name="Jeong K.Y."/>
            <person name="Chew F.T."/>
            <person name="Hui J.H."/>
            <person name="Leung T.F."/>
            <person name="Tungtrongchitr A."/>
            <person name="Zhong N."/>
            <person name="Liu Z."/>
            <person name="Tsui S.K."/>
        </authorList>
    </citation>
    <scope>NUCLEOTIDE SEQUENCE [LARGE SCALE GENOMIC DNA]</scope>
    <source>
        <strain evidence="1">Derp</strain>
    </source>
</reference>
<protein>
    <submittedName>
        <fullName evidence="1">Uncharacterized protein</fullName>
    </submittedName>
</protein>
<evidence type="ECO:0000313" key="2">
    <source>
        <dbReference type="Proteomes" id="UP000887458"/>
    </source>
</evidence>
<accession>A0ABQ8J9P1</accession>
<comment type="caution">
    <text evidence="1">The sequence shown here is derived from an EMBL/GenBank/DDBJ whole genome shotgun (WGS) entry which is preliminary data.</text>
</comment>
<organism evidence="1 2">
    <name type="scientific">Dermatophagoides pteronyssinus</name>
    <name type="common">European house dust mite</name>
    <dbReference type="NCBI Taxonomy" id="6956"/>
    <lineage>
        <taxon>Eukaryota</taxon>
        <taxon>Metazoa</taxon>
        <taxon>Ecdysozoa</taxon>
        <taxon>Arthropoda</taxon>
        <taxon>Chelicerata</taxon>
        <taxon>Arachnida</taxon>
        <taxon>Acari</taxon>
        <taxon>Acariformes</taxon>
        <taxon>Sarcoptiformes</taxon>
        <taxon>Astigmata</taxon>
        <taxon>Psoroptidia</taxon>
        <taxon>Analgoidea</taxon>
        <taxon>Pyroglyphidae</taxon>
        <taxon>Dermatophagoidinae</taxon>
        <taxon>Dermatophagoides</taxon>
    </lineage>
</organism>
<name>A0ABQ8J9P1_DERPT</name>
<dbReference type="Proteomes" id="UP000887458">
    <property type="component" value="Unassembled WGS sequence"/>
</dbReference>
<reference evidence="1 2" key="1">
    <citation type="journal article" date="2018" name="J. Allergy Clin. Immunol.">
        <title>High-quality assembly of Dermatophagoides pteronyssinus genome and transcriptome reveals a wide range of novel allergens.</title>
        <authorList>
            <person name="Liu X.Y."/>
            <person name="Yang K.Y."/>
            <person name="Wang M.Q."/>
            <person name="Kwok J.S."/>
            <person name="Zeng X."/>
            <person name="Yang Z."/>
            <person name="Xiao X.J."/>
            <person name="Lau C.P."/>
            <person name="Li Y."/>
            <person name="Huang Z.M."/>
            <person name="Ba J.G."/>
            <person name="Yim A.K."/>
            <person name="Ouyang C.Y."/>
            <person name="Ngai S.M."/>
            <person name="Chan T.F."/>
            <person name="Leung E.L."/>
            <person name="Liu L."/>
            <person name="Liu Z.G."/>
            <person name="Tsui S.K."/>
        </authorList>
    </citation>
    <scope>NUCLEOTIDE SEQUENCE [LARGE SCALE GENOMIC DNA]</scope>
    <source>
        <strain evidence="1">Derp</strain>
    </source>
</reference>
<sequence length="72" mass="8545">MDVRYVEMNGEKQITLRESVQVKNYNSYLLSIYIHREHGKENNNVDLALKPKNIFSMKKEKLFSKDSHQSND</sequence>
<dbReference type="EMBL" id="NJHN03000060">
    <property type="protein sequence ID" value="KAH9419081.1"/>
    <property type="molecule type" value="Genomic_DNA"/>
</dbReference>
<proteinExistence type="predicted"/>
<evidence type="ECO:0000313" key="1">
    <source>
        <dbReference type="EMBL" id="KAH9419081.1"/>
    </source>
</evidence>
<keyword evidence="2" id="KW-1185">Reference proteome</keyword>
<gene>
    <name evidence="1" type="ORF">DERP_005583</name>
</gene>